<evidence type="ECO:0000313" key="3">
    <source>
        <dbReference type="Proteomes" id="UP001218231"/>
    </source>
</evidence>
<keyword evidence="3" id="KW-1185">Reference proteome</keyword>
<organism evidence="2 3">
    <name type="scientific">Novosphingobium humi</name>
    <dbReference type="NCBI Taxonomy" id="2282397"/>
    <lineage>
        <taxon>Bacteria</taxon>
        <taxon>Pseudomonadati</taxon>
        <taxon>Pseudomonadota</taxon>
        <taxon>Alphaproteobacteria</taxon>
        <taxon>Sphingomonadales</taxon>
        <taxon>Sphingomonadaceae</taxon>
        <taxon>Novosphingobium</taxon>
    </lineage>
</organism>
<proteinExistence type="predicted"/>
<dbReference type="Pfam" id="PF13557">
    <property type="entry name" value="Phenol_MetA_deg"/>
    <property type="match status" value="1"/>
</dbReference>
<keyword evidence="1" id="KW-0732">Signal</keyword>
<feature type="signal peptide" evidence="1">
    <location>
        <begin position="1"/>
        <end position="21"/>
    </location>
</feature>
<accession>A0ABY7TU86</accession>
<evidence type="ECO:0000313" key="2">
    <source>
        <dbReference type="EMBL" id="WCT76181.1"/>
    </source>
</evidence>
<reference evidence="2 3" key="1">
    <citation type="submission" date="2023-02" db="EMBL/GenBank/DDBJ databases">
        <title>Genome sequence of Novosphingobium humi KACC 19094.</title>
        <authorList>
            <person name="Kim S."/>
            <person name="Heo J."/>
            <person name="Kwon S.-W."/>
        </authorList>
    </citation>
    <scope>NUCLEOTIDE SEQUENCE [LARGE SCALE GENOMIC DNA]</scope>
    <source>
        <strain evidence="2 3">KACC 19094</strain>
    </source>
</reference>
<dbReference type="RefSeq" id="WP_273616632.1">
    <property type="nucleotide sequence ID" value="NZ_CP117417.1"/>
</dbReference>
<feature type="chain" id="PRO_5045387058" evidence="1">
    <location>
        <begin position="22"/>
        <end position="280"/>
    </location>
</feature>
<dbReference type="EMBL" id="CP117417">
    <property type="protein sequence ID" value="WCT76181.1"/>
    <property type="molecule type" value="Genomic_DNA"/>
</dbReference>
<name>A0ABY7TU86_9SPHN</name>
<sequence length="280" mass="28835">MRILKLAAALGCIGMAASVHGAAHAGATDPQTGGKSSAVIPVQDSDALPAPRFELATGVDYSAGHYGAAADTTVWSIPIDAKAQLGRLRLQASLPYEFINGPGQMVGGVIVSSSSGTATTRRSGLGDLALTGAYMVVRESGILPSLELGGSVKLPTAPTYIGTGQTDYTLSANLYKTLVPGVMLFGSAGYSWLGSPAVYQLRNGVMASAGLNFRPSPKANYGFSFAYRDPVVTGLPGQAIVSPYMTYRIGRGLGITAYAMGGLNRASPRVGAGLRLSLMR</sequence>
<gene>
    <name evidence="2" type="ORF">PQ457_09475</name>
</gene>
<evidence type="ECO:0000256" key="1">
    <source>
        <dbReference type="SAM" id="SignalP"/>
    </source>
</evidence>
<dbReference type="InterPro" id="IPR025737">
    <property type="entry name" value="FApF"/>
</dbReference>
<dbReference type="Proteomes" id="UP001218231">
    <property type="component" value="Chromosome"/>
</dbReference>
<protein>
    <submittedName>
        <fullName evidence="2">Transporter</fullName>
    </submittedName>
</protein>